<reference evidence="3" key="1">
    <citation type="submission" date="2017-01" db="EMBL/GenBank/DDBJ databases">
        <authorList>
            <person name="Varghese N."/>
            <person name="Submissions S."/>
        </authorList>
    </citation>
    <scope>NUCLEOTIDE SEQUENCE [LARGE SCALE GENOMIC DNA]</scope>
    <source>
        <strain evidence="3">DSM 29591</strain>
    </source>
</reference>
<accession>A0A1R3X3T8</accession>
<feature type="chain" id="PRO_5010207254" evidence="1">
    <location>
        <begin position="40"/>
        <end position="181"/>
    </location>
</feature>
<keyword evidence="1" id="KW-0732">Signal</keyword>
<dbReference type="STRING" id="287098.SAMN05421665_1776"/>
<name>A0A1R3X3T8_9RHOB</name>
<sequence length="181" mass="19798">MTHFYQNLTRLFAPAFRKCGPILMALLVVLTTAGSAAQAETTNCVIASNDGRNGFRTDEISGCRVNTSNGNATFVINAEQRSRSYDSMQPLTTRHLDVATYWLNRLGRLPVPVSTNPAGFDPRSFLQAASQATHGFVLVRQKNSGAQAINLVYITDGVYRSIDFSGTNFREVPAGFLTTSR</sequence>
<feature type="signal peptide" evidence="1">
    <location>
        <begin position="1"/>
        <end position="39"/>
    </location>
</feature>
<dbReference type="EMBL" id="FTPR01000001">
    <property type="protein sequence ID" value="SIT84032.1"/>
    <property type="molecule type" value="Genomic_DNA"/>
</dbReference>
<proteinExistence type="predicted"/>
<evidence type="ECO:0000256" key="1">
    <source>
        <dbReference type="SAM" id="SignalP"/>
    </source>
</evidence>
<organism evidence="2 3">
    <name type="scientific">Yoonia rosea</name>
    <dbReference type="NCBI Taxonomy" id="287098"/>
    <lineage>
        <taxon>Bacteria</taxon>
        <taxon>Pseudomonadati</taxon>
        <taxon>Pseudomonadota</taxon>
        <taxon>Alphaproteobacteria</taxon>
        <taxon>Rhodobacterales</taxon>
        <taxon>Paracoccaceae</taxon>
        <taxon>Yoonia</taxon>
    </lineage>
</organism>
<dbReference type="AlphaFoldDB" id="A0A1R3X3T8"/>
<protein>
    <submittedName>
        <fullName evidence="2">Uncharacterized protein</fullName>
    </submittedName>
</protein>
<dbReference type="RefSeq" id="WP_055294231.1">
    <property type="nucleotide sequence ID" value="NZ_FTPR01000001.1"/>
</dbReference>
<dbReference type="OrthoDB" id="9835871at2"/>
<dbReference type="Proteomes" id="UP000186997">
    <property type="component" value="Unassembled WGS sequence"/>
</dbReference>
<keyword evidence="3" id="KW-1185">Reference proteome</keyword>
<evidence type="ECO:0000313" key="2">
    <source>
        <dbReference type="EMBL" id="SIT84032.1"/>
    </source>
</evidence>
<evidence type="ECO:0000313" key="3">
    <source>
        <dbReference type="Proteomes" id="UP000186997"/>
    </source>
</evidence>
<gene>
    <name evidence="2" type="ORF">SAMN05421665_1776</name>
</gene>